<dbReference type="Pfam" id="PF01713">
    <property type="entry name" value="Smr"/>
    <property type="match status" value="1"/>
</dbReference>
<comment type="function">
    <text evidence="7">Acts as a ribosome collision sensor, splitting the ribosome into its 2 subunits. Detects stalled/collided 70S ribosomes which it binds and splits by an ATP-hydrolysis driven conformational change. Acts upstream of the ribosome quality control system (RQC), a ribosome-associated complex that mediates the extraction of incompletely synthesized nascent chains from stalled ribosomes and their subsequent degradation. Probably generates substrates for RQC.</text>
</comment>
<keyword evidence="8" id="KW-0175">Coiled coil</keyword>
<dbReference type="KEGG" id="tai:Taci_0734"/>
<dbReference type="Gene3D" id="3.40.50.300">
    <property type="entry name" value="P-loop containing nucleotide triphosphate hydrolases"/>
    <property type="match status" value="1"/>
</dbReference>
<dbReference type="eggNOG" id="COG1193">
    <property type="taxonomic scope" value="Bacteria"/>
</dbReference>
<accession>D1B9L4</accession>
<dbReference type="GO" id="GO:0072344">
    <property type="term" value="P:rescue of stalled ribosome"/>
    <property type="evidence" value="ECO:0007669"/>
    <property type="project" value="UniProtKB-UniRule"/>
</dbReference>
<dbReference type="InterPro" id="IPR036063">
    <property type="entry name" value="Smr_dom_sf"/>
</dbReference>
<dbReference type="SUPFAM" id="SSF48334">
    <property type="entry name" value="DNA repair protein MutS, domain III"/>
    <property type="match status" value="1"/>
</dbReference>
<dbReference type="GO" id="GO:0140664">
    <property type="term" value="F:ATP-dependent DNA damage sensor activity"/>
    <property type="evidence" value="ECO:0007669"/>
    <property type="project" value="InterPro"/>
</dbReference>
<dbReference type="FunFam" id="3.40.50.300:FF:000830">
    <property type="entry name" value="Endonuclease MutS2"/>
    <property type="match status" value="1"/>
</dbReference>
<dbReference type="STRING" id="525903.Taci_0734"/>
<evidence type="ECO:0000256" key="7">
    <source>
        <dbReference type="HAMAP-Rule" id="MF_00092"/>
    </source>
</evidence>
<evidence type="ECO:0000256" key="4">
    <source>
        <dbReference type="ARBA" id="ARBA00022840"/>
    </source>
</evidence>
<dbReference type="HOGENOM" id="CLU_011252_2_1_0"/>
<keyword evidence="3 7" id="KW-0378">Hydrolase</keyword>
<dbReference type="PANTHER" id="PTHR48466:SF2">
    <property type="entry name" value="OS10G0509000 PROTEIN"/>
    <property type="match status" value="1"/>
</dbReference>
<dbReference type="NCBIfam" id="TIGR01069">
    <property type="entry name" value="mutS2"/>
    <property type="match status" value="1"/>
</dbReference>
<reference evidence="10 11" key="1">
    <citation type="journal article" date="2009" name="Stand. Genomic Sci.">
        <title>Complete genome sequence of Thermanaerovibrio acidaminovorans type strain (Su883).</title>
        <authorList>
            <person name="Chovatia M."/>
            <person name="Sikorski J."/>
            <person name="Schroder M."/>
            <person name="Lapidus A."/>
            <person name="Nolan M."/>
            <person name="Tice H."/>
            <person name="Glavina Del Rio T."/>
            <person name="Copeland A."/>
            <person name="Cheng J.F."/>
            <person name="Lucas S."/>
            <person name="Chen F."/>
            <person name="Bruce D."/>
            <person name="Goodwin L."/>
            <person name="Pitluck S."/>
            <person name="Ivanova N."/>
            <person name="Mavromatis K."/>
            <person name="Ovchinnikova G."/>
            <person name="Pati A."/>
            <person name="Chen A."/>
            <person name="Palaniappan K."/>
            <person name="Land M."/>
            <person name="Hauser L."/>
            <person name="Chang Y.J."/>
            <person name="Jeffries C.D."/>
            <person name="Chain P."/>
            <person name="Saunders E."/>
            <person name="Detter J.C."/>
            <person name="Brettin T."/>
            <person name="Rohde M."/>
            <person name="Goker M."/>
            <person name="Spring S."/>
            <person name="Bristow J."/>
            <person name="Markowitz V."/>
            <person name="Hugenholtz P."/>
            <person name="Kyrpides N.C."/>
            <person name="Klenk H.P."/>
            <person name="Eisen J.A."/>
        </authorList>
    </citation>
    <scope>NUCLEOTIDE SEQUENCE [LARGE SCALE GENOMIC DNA]</scope>
    <source>
        <strain evidence="11">ATCC 49978 / DSM 6589 / Su883</strain>
    </source>
</reference>
<dbReference type="GO" id="GO:0004519">
    <property type="term" value="F:endonuclease activity"/>
    <property type="evidence" value="ECO:0007669"/>
    <property type="project" value="UniProtKB-UniRule"/>
</dbReference>
<dbReference type="CDD" id="cd06503">
    <property type="entry name" value="ATP-synt_Fo_b"/>
    <property type="match status" value="1"/>
</dbReference>
<keyword evidence="1 7" id="KW-0699">rRNA-binding</keyword>
<dbReference type="InterPro" id="IPR002625">
    <property type="entry name" value="Smr_dom"/>
</dbReference>
<name>D1B9L4_THEAS</name>
<comment type="subunit">
    <text evidence="7">Homodimer. Binds to stalled ribosomes, contacting rRNA.</text>
</comment>
<comment type="similarity">
    <text evidence="7">Belongs to the DNA mismatch repair MutS family. MutS2 subfamily.</text>
</comment>
<gene>
    <name evidence="7" type="primary">mutS2</name>
    <name evidence="7" type="synonym">rqcU</name>
    <name evidence="10" type="ordered locus">Taci_0734</name>
</gene>
<keyword evidence="5 7" id="KW-0694">RNA-binding</keyword>
<comment type="function">
    <text evidence="7">Endonuclease that is involved in the suppression of homologous recombination and thus may have a key role in the control of bacterial genetic diversity.</text>
</comment>
<dbReference type="EMBL" id="CP001818">
    <property type="protein sequence ID" value="ACZ18967.1"/>
    <property type="molecule type" value="Genomic_DNA"/>
</dbReference>
<dbReference type="EnsemblBacteria" id="ACZ18967">
    <property type="protein sequence ID" value="ACZ18967"/>
    <property type="gene ID" value="Taci_0734"/>
</dbReference>
<dbReference type="GO" id="GO:0005524">
    <property type="term" value="F:ATP binding"/>
    <property type="evidence" value="ECO:0007669"/>
    <property type="project" value="UniProtKB-UniRule"/>
</dbReference>
<dbReference type="GO" id="GO:0045910">
    <property type="term" value="P:negative regulation of DNA recombination"/>
    <property type="evidence" value="ECO:0007669"/>
    <property type="project" value="InterPro"/>
</dbReference>
<dbReference type="PROSITE" id="PS00486">
    <property type="entry name" value="DNA_MISMATCH_REPAIR_2"/>
    <property type="match status" value="1"/>
</dbReference>
<dbReference type="Gene3D" id="3.30.1370.110">
    <property type="match status" value="1"/>
</dbReference>
<organism evidence="10 11">
    <name type="scientific">Thermanaerovibrio acidaminovorans (strain ATCC 49978 / DSM 6589 / Su883)</name>
    <name type="common">Selenomonas acidaminovorans</name>
    <dbReference type="NCBI Taxonomy" id="525903"/>
    <lineage>
        <taxon>Bacteria</taxon>
        <taxon>Thermotogati</taxon>
        <taxon>Synergistota</taxon>
        <taxon>Synergistia</taxon>
        <taxon>Synergistales</taxon>
        <taxon>Synergistaceae</taxon>
        <taxon>Thermanaerovibrio</taxon>
    </lineage>
</organism>
<dbReference type="SUPFAM" id="SSF160443">
    <property type="entry name" value="SMR domain-like"/>
    <property type="match status" value="1"/>
</dbReference>
<dbReference type="SMART" id="SM00463">
    <property type="entry name" value="SMR"/>
    <property type="match status" value="1"/>
</dbReference>
<evidence type="ECO:0000256" key="6">
    <source>
        <dbReference type="ARBA" id="ARBA00023125"/>
    </source>
</evidence>
<keyword evidence="4 7" id="KW-0067">ATP-binding</keyword>
<dbReference type="InterPro" id="IPR007696">
    <property type="entry name" value="DNA_mismatch_repair_MutS_core"/>
</dbReference>
<feature type="domain" description="Smr" evidence="9">
    <location>
        <begin position="706"/>
        <end position="779"/>
    </location>
</feature>
<evidence type="ECO:0000256" key="5">
    <source>
        <dbReference type="ARBA" id="ARBA00022884"/>
    </source>
</evidence>
<feature type="binding site" evidence="7">
    <location>
        <begin position="333"/>
        <end position="340"/>
    </location>
    <ligand>
        <name>ATP</name>
        <dbReference type="ChEBI" id="CHEBI:30616"/>
    </ligand>
</feature>
<dbReference type="SMART" id="SM00534">
    <property type="entry name" value="MUTSac"/>
    <property type="match status" value="1"/>
</dbReference>
<dbReference type="EC" id="3.6.4.-" evidence="7"/>
<protein>
    <recommendedName>
        <fullName evidence="7">Endonuclease MutS2</fullName>
        <ecNumber evidence="7">3.1.-.-</ecNumber>
    </recommendedName>
    <alternativeName>
        <fullName evidence="7">Ribosome-associated protein quality control-upstream factor</fullName>
        <shortName evidence="7">RQC-upstream factor</shortName>
        <shortName evidence="7">RqcU</shortName>
        <ecNumber evidence="7">3.6.4.-</ecNumber>
    </alternativeName>
</protein>
<dbReference type="InterPro" id="IPR005747">
    <property type="entry name" value="MutS2"/>
</dbReference>
<dbReference type="GO" id="GO:0006298">
    <property type="term" value="P:mismatch repair"/>
    <property type="evidence" value="ECO:0007669"/>
    <property type="project" value="InterPro"/>
</dbReference>
<dbReference type="Pfam" id="PF00488">
    <property type="entry name" value="MutS_V"/>
    <property type="match status" value="1"/>
</dbReference>
<keyword evidence="11" id="KW-1185">Reference proteome</keyword>
<dbReference type="HAMAP" id="MF_00092">
    <property type="entry name" value="MutS2"/>
    <property type="match status" value="1"/>
</dbReference>
<keyword evidence="6 7" id="KW-0238">DNA-binding</keyword>
<evidence type="ECO:0000256" key="1">
    <source>
        <dbReference type="ARBA" id="ARBA00022730"/>
    </source>
</evidence>
<feature type="coiled-coil region" evidence="8">
    <location>
        <begin position="507"/>
        <end position="598"/>
    </location>
</feature>
<dbReference type="PATRIC" id="fig|525903.6.peg.734"/>
<evidence type="ECO:0000256" key="8">
    <source>
        <dbReference type="SAM" id="Coils"/>
    </source>
</evidence>
<dbReference type="InterPro" id="IPR000432">
    <property type="entry name" value="DNA_mismatch_repair_MutS_C"/>
</dbReference>
<dbReference type="PIRSF" id="PIRSF005814">
    <property type="entry name" value="MutS_YshD"/>
    <property type="match status" value="1"/>
</dbReference>
<dbReference type="OrthoDB" id="9808166at2"/>
<dbReference type="GO" id="GO:0019843">
    <property type="term" value="F:rRNA binding"/>
    <property type="evidence" value="ECO:0007669"/>
    <property type="project" value="UniProtKB-UniRule"/>
</dbReference>
<dbReference type="AlphaFoldDB" id="D1B9L4"/>
<keyword evidence="2 7" id="KW-0547">Nucleotide-binding</keyword>
<dbReference type="GO" id="GO:0030983">
    <property type="term" value="F:mismatched DNA binding"/>
    <property type="evidence" value="ECO:0007669"/>
    <property type="project" value="InterPro"/>
</dbReference>
<dbReference type="InterPro" id="IPR027417">
    <property type="entry name" value="P-loop_NTPase"/>
</dbReference>
<evidence type="ECO:0000256" key="3">
    <source>
        <dbReference type="ARBA" id="ARBA00022801"/>
    </source>
</evidence>
<evidence type="ECO:0000259" key="9">
    <source>
        <dbReference type="PROSITE" id="PS50828"/>
    </source>
</evidence>
<dbReference type="PROSITE" id="PS50828">
    <property type="entry name" value="SMR"/>
    <property type="match status" value="1"/>
</dbReference>
<proteinExistence type="inferred from homology"/>
<dbReference type="InterPro" id="IPR036187">
    <property type="entry name" value="DNA_mismatch_repair_MutS_sf"/>
</dbReference>
<dbReference type="Proteomes" id="UP000002030">
    <property type="component" value="Chromosome"/>
</dbReference>
<dbReference type="GO" id="GO:0043023">
    <property type="term" value="F:ribosomal large subunit binding"/>
    <property type="evidence" value="ECO:0007669"/>
    <property type="project" value="UniProtKB-UniRule"/>
</dbReference>
<dbReference type="EC" id="3.1.-.-" evidence="7"/>
<evidence type="ECO:0000313" key="11">
    <source>
        <dbReference type="Proteomes" id="UP000002030"/>
    </source>
</evidence>
<evidence type="ECO:0000256" key="2">
    <source>
        <dbReference type="ARBA" id="ARBA00022741"/>
    </source>
</evidence>
<dbReference type="RefSeq" id="WP_012869482.1">
    <property type="nucleotide sequence ID" value="NC_013522.1"/>
</dbReference>
<dbReference type="SUPFAM" id="SSF52540">
    <property type="entry name" value="P-loop containing nucleoside triphosphate hydrolases"/>
    <property type="match status" value="1"/>
</dbReference>
<dbReference type="InterPro" id="IPR045076">
    <property type="entry name" value="MutS"/>
</dbReference>
<dbReference type="GO" id="GO:0016887">
    <property type="term" value="F:ATP hydrolysis activity"/>
    <property type="evidence" value="ECO:0007669"/>
    <property type="project" value="InterPro"/>
</dbReference>
<keyword evidence="7" id="KW-0255">Endonuclease</keyword>
<evidence type="ECO:0000313" key="10">
    <source>
        <dbReference type="EMBL" id="ACZ18967.1"/>
    </source>
</evidence>
<sequence>MRCDPNTYRVLEIEKALAIVAGRCRSELGVARAFRSSPARDVESLRRRFDLLRAYSSAVARRGDYPWDQRVTPMEGLVRDAKTYGWLNGQELVKVRNSLILSSRIKVRLKEDCSEFEALRDLLRHFPDWEEELGRLEVLDEDGALYDGASTKLKELRFKGRELRSLARQRWNEILSNGSLASMLQDRVLTLRNGRFCALVRLDMAGSFPGLVVERSSSGNSVYVEPAPILPLNNRMAVIAGEEREEEQRILRALTEMLLSREGALLETDRGLGYLDLLNAQVELLSESSWVVPEVSNDRSFKLRSARHPLLGERAVPLDVSCGEHARMMVITGPNTGGKTVALKTVGVCVYLSWLGFPVPCAEGTVVGNLGELLADIGDEQSIEQNLSTFSGHIKQLRYIMESAKDRSLVLLDELGAGTDPEEGSALGVAILEFFLRRRCLLMATTHYNRIKLFAMTTPGVEAASMEFDSTTLQPTYRLLVGIPGSSNAILIAERLKLPREVIQRAREEMETRSDGTEALLKGLEARRAELEERLREVEALRAHLQERERLYEEKYGRILSDSEGIIRETRAKAQGIIKRAEEEAKALLKELRDKSHAEAQRTYQRDRDRLRKLGQAVEDLGRDVMEASPLPGPQSLSVGDPVEIRGSAVKGELAQVDGDHGVVVSGPMRIRVPLKKLVRSSSPLPVPQSRVLVSSPEKVSSSIMVRGMTLDEAMPIVERYLDQAYRAGYGEVEIIHGRGEGILRRAVHDLCRRLPFVESFRLGGPGEGGHGVTIVRFAR</sequence>
<keyword evidence="7" id="KW-0540">Nuclease</keyword>
<dbReference type="PANTHER" id="PTHR48466">
    <property type="entry name" value="OS10G0509000 PROTEIN-RELATED"/>
    <property type="match status" value="1"/>
</dbReference>
<dbReference type="SMART" id="SM00533">
    <property type="entry name" value="MUTSd"/>
    <property type="match status" value="1"/>
</dbReference>